<dbReference type="PANTHER" id="PTHR43162:SF1">
    <property type="entry name" value="PRESTALK A DIFFERENTIATION PROTEIN A"/>
    <property type="match status" value="1"/>
</dbReference>
<name>A0A318Q824_9PROT</name>
<dbReference type="PANTHER" id="PTHR43162">
    <property type="match status" value="1"/>
</dbReference>
<dbReference type="EMBL" id="NKUF01000063">
    <property type="protein sequence ID" value="PYD60957.1"/>
    <property type="molecule type" value="Genomic_DNA"/>
</dbReference>
<feature type="domain" description="NmrA-like" evidence="1">
    <location>
        <begin position="3"/>
        <end position="229"/>
    </location>
</feature>
<dbReference type="InterPro" id="IPR008030">
    <property type="entry name" value="NmrA-like"/>
</dbReference>
<gene>
    <name evidence="2" type="ORF">CFR72_15110</name>
</gene>
<dbReference type="InterPro" id="IPR036291">
    <property type="entry name" value="NAD(P)-bd_dom_sf"/>
</dbReference>
<evidence type="ECO:0000313" key="2">
    <source>
        <dbReference type="EMBL" id="PYD60957.1"/>
    </source>
</evidence>
<sequence length="297" mass="32661">MFAVLGASGHIGAAVAETLLKSGHAVTVIIRNPAKATMWAERGASVALLDIHDTRTLARTLEQADRAFLLNPPANPALNTDVEERKTVLSILMALNSTKLEKIVVQSTYDVRQGNHCGDLGVLHEFEQGAQCSGIPFCIIRGAYYMSNWLPALAQAKHSGKLISLLPAHLRVPMVAPQDVGELAAVLLSDPLNKVGIYSIEGPMPYSADDIAREASQYFMRDILVDEVPRSGWRDYYIENGFLEESASSYENMTEIFINHPNQFSVDAIRGKTSFSTYLQQKTTVLRNPSSMTERLP</sequence>
<evidence type="ECO:0000313" key="3">
    <source>
        <dbReference type="Proteomes" id="UP000248301"/>
    </source>
</evidence>
<protein>
    <submittedName>
        <fullName evidence="2">NmrA family transcriptional regulator</fullName>
    </submittedName>
</protein>
<organism evidence="2 3">
    <name type="scientific">Gluconacetobacter entanii</name>
    <dbReference type="NCBI Taxonomy" id="108528"/>
    <lineage>
        <taxon>Bacteria</taxon>
        <taxon>Pseudomonadati</taxon>
        <taxon>Pseudomonadota</taxon>
        <taxon>Alphaproteobacteria</taxon>
        <taxon>Acetobacterales</taxon>
        <taxon>Acetobacteraceae</taxon>
        <taxon>Gluconacetobacter</taxon>
    </lineage>
</organism>
<dbReference type="AlphaFoldDB" id="A0A318Q824"/>
<comment type="caution">
    <text evidence="2">The sequence shown here is derived from an EMBL/GenBank/DDBJ whole genome shotgun (WGS) entry which is preliminary data.</text>
</comment>
<dbReference type="InterPro" id="IPR051604">
    <property type="entry name" value="Ergot_Alk_Oxidoreductase"/>
</dbReference>
<reference evidence="2 3" key="1">
    <citation type="submission" date="2017-07" db="EMBL/GenBank/DDBJ databases">
        <title>A draft genome sequence of Gluconacetobacter entanii LTH 4560.</title>
        <authorList>
            <person name="Skraban J."/>
            <person name="Cleenwerck I."/>
            <person name="Vandamme P."/>
            <person name="Trcek J."/>
        </authorList>
    </citation>
    <scope>NUCLEOTIDE SEQUENCE [LARGE SCALE GENOMIC DNA]</scope>
    <source>
        <strain evidence="2 3">LTH 4560</strain>
    </source>
</reference>
<accession>A0A318Q824</accession>
<dbReference type="Proteomes" id="UP000248301">
    <property type="component" value="Unassembled WGS sequence"/>
</dbReference>
<dbReference type="OrthoDB" id="7352262at2"/>
<dbReference type="Pfam" id="PF05368">
    <property type="entry name" value="NmrA"/>
    <property type="match status" value="1"/>
</dbReference>
<dbReference type="Gene3D" id="3.40.50.720">
    <property type="entry name" value="NAD(P)-binding Rossmann-like Domain"/>
    <property type="match status" value="1"/>
</dbReference>
<proteinExistence type="predicted"/>
<dbReference type="SUPFAM" id="SSF51735">
    <property type="entry name" value="NAD(P)-binding Rossmann-fold domains"/>
    <property type="match status" value="1"/>
</dbReference>
<dbReference type="Gene3D" id="3.90.25.10">
    <property type="entry name" value="UDP-galactose 4-epimerase, domain 1"/>
    <property type="match status" value="1"/>
</dbReference>
<evidence type="ECO:0000259" key="1">
    <source>
        <dbReference type="Pfam" id="PF05368"/>
    </source>
</evidence>